<dbReference type="EMBL" id="LSRX01001047">
    <property type="protein sequence ID" value="OLP84354.1"/>
    <property type="molecule type" value="Genomic_DNA"/>
</dbReference>
<protein>
    <submittedName>
        <fullName evidence="1">Uncharacterized protein</fullName>
    </submittedName>
</protein>
<proteinExistence type="predicted"/>
<evidence type="ECO:0000313" key="1">
    <source>
        <dbReference type="EMBL" id="OLP84354.1"/>
    </source>
</evidence>
<accession>A0A1Q9CN58</accession>
<evidence type="ECO:0000313" key="2">
    <source>
        <dbReference type="Proteomes" id="UP000186817"/>
    </source>
</evidence>
<comment type="caution">
    <text evidence="1">The sequence shown here is derived from an EMBL/GenBank/DDBJ whole genome shotgun (WGS) entry which is preliminary data.</text>
</comment>
<organism evidence="1 2">
    <name type="scientific">Symbiodinium microadriaticum</name>
    <name type="common">Dinoflagellate</name>
    <name type="synonym">Zooxanthella microadriatica</name>
    <dbReference type="NCBI Taxonomy" id="2951"/>
    <lineage>
        <taxon>Eukaryota</taxon>
        <taxon>Sar</taxon>
        <taxon>Alveolata</taxon>
        <taxon>Dinophyceae</taxon>
        <taxon>Suessiales</taxon>
        <taxon>Symbiodiniaceae</taxon>
        <taxon>Symbiodinium</taxon>
    </lineage>
</organism>
<keyword evidence="2" id="KW-1185">Reference proteome</keyword>
<dbReference type="AlphaFoldDB" id="A0A1Q9CN58"/>
<sequence length="668" mass="73188">MVALRQVLTLSAVGVAAGNGLVDGSARPTTKVINLLKDMESSLEAEAKEDEDTYEKMQCWCKSNGEDKAKSIESAEARIKGLEARTEELAATSSRLASEISTSEDEVVHNEKALDTAVALREQQLAEFHDDEKDLTQSAASVNKALDALSSGKSSFLQMPQARLMSALSKLRTIVTKHMRLLTKTQREKVEELIKNPSKARSAFLQKAPDTTSVVAGTLSTLKDGFEKDLAEAKAQEEKDKKAHEGLVKAKSEEITAGKKQLEAKKEQKAAADLERAQAKQDIKDTTAALEADGSLSTVVKEKCAAMDADYEKRSALRREEQSAVAKAVEVLSSDEAHNVFGKTLSFLQVGKDNEGAAKASALSLLAEVGEKQRDARLATLALTMKLDTFEKVKKAIDEMRVALKQEQEAEKKKKDWCTSQFQKKKLETQEKTHEEQTKIAEMESLHSSVSQLAVDIKLLEDEVSEMNKQLQVAGQNREKENKEFQKVVGEQRTTQVLLKEAMASLKSVYAKEAAFLQESTSKVAGVHGEEPEFKDFKQQSGSYGVLGMLQQLIADSKAMEVEATHAESTAQKDYEAFTKGTTASVEAKTKDITDKDADKGATEASLVEARQSKEGLTAELENLATAVAELHDECDYMMQNFDARQSARDDEMEALQQAKSMLSGAKA</sequence>
<dbReference type="OrthoDB" id="432751at2759"/>
<gene>
    <name evidence="1" type="ORF">AK812_SmicGene34775</name>
</gene>
<dbReference type="OMA" id="DWCISEL"/>
<dbReference type="Proteomes" id="UP000186817">
    <property type="component" value="Unassembled WGS sequence"/>
</dbReference>
<reference evidence="1 2" key="1">
    <citation type="submission" date="2016-02" db="EMBL/GenBank/DDBJ databases">
        <title>Genome analysis of coral dinoflagellate symbionts highlights evolutionary adaptations to a symbiotic lifestyle.</title>
        <authorList>
            <person name="Aranda M."/>
            <person name="Li Y."/>
            <person name="Liew Y.J."/>
            <person name="Baumgarten S."/>
            <person name="Simakov O."/>
            <person name="Wilson M."/>
            <person name="Piel J."/>
            <person name="Ashoor H."/>
            <person name="Bougouffa S."/>
            <person name="Bajic V.B."/>
            <person name="Ryu T."/>
            <person name="Ravasi T."/>
            <person name="Bayer T."/>
            <person name="Micklem G."/>
            <person name="Kim H."/>
            <person name="Bhak J."/>
            <person name="Lajeunesse T.C."/>
            <person name="Voolstra C.R."/>
        </authorList>
    </citation>
    <scope>NUCLEOTIDE SEQUENCE [LARGE SCALE GENOMIC DNA]</scope>
    <source>
        <strain evidence="1 2">CCMP2467</strain>
    </source>
</reference>
<name>A0A1Q9CN58_SYMMI</name>